<evidence type="ECO:0000313" key="3">
    <source>
        <dbReference type="Proteomes" id="UP001597357"/>
    </source>
</evidence>
<gene>
    <name evidence="2" type="ORF">ACFSQ0_02415</name>
</gene>
<dbReference type="EMBL" id="JBHULZ010000009">
    <property type="protein sequence ID" value="MFD2696833.1"/>
    <property type="molecule type" value="Genomic_DNA"/>
</dbReference>
<sequence>MKLAQLTKCISIALIALSSLTLSAQSSNQKAIDLEMVNDLNKTPNMALGLQKERHIKGAFKFFDQLIDSSIQFENFEIVIWGGVVAELKQGTDLSRLIDTNQHPKLRISVCKQAMKRLKVTEKDLPQSVIPVENAFSRLLQIQAKGYNVIIP</sequence>
<dbReference type="Proteomes" id="UP001597357">
    <property type="component" value="Unassembled WGS sequence"/>
</dbReference>
<dbReference type="Pfam" id="PF02635">
    <property type="entry name" value="DsrE"/>
    <property type="match status" value="1"/>
</dbReference>
<feature type="signal peptide" evidence="1">
    <location>
        <begin position="1"/>
        <end position="24"/>
    </location>
</feature>
<dbReference type="Gene3D" id="3.40.1260.10">
    <property type="entry name" value="DsrEFH-like"/>
    <property type="match status" value="1"/>
</dbReference>
<dbReference type="SUPFAM" id="SSF75169">
    <property type="entry name" value="DsrEFH-like"/>
    <property type="match status" value="1"/>
</dbReference>
<evidence type="ECO:0000313" key="2">
    <source>
        <dbReference type="EMBL" id="MFD2696833.1"/>
    </source>
</evidence>
<reference evidence="3" key="1">
    <citation type="journal article" date="2019" name="Int. J. Syst. Evol. Microbiol.">
        <title>The Global Catalogue of Microorganisms (GCM) 10K type strain sequencing project: providing services to taxonomists for standard genome sequencing and annotation.</title>
        <authorList>
            <consortium name="The Broad Institute Genomics Platform"/>
            <consortium name="The Broad Institute Genome Sequencing Center for Infectious Disease"/>
            <person name="Wu L."/>
            <person name="Ma J."/>
        </authorList>
    </citation>
    <scope>NUCLEOTIDE SEQUENCE [LARGE SCALE GENOMIC DNA]</scope>
    <source>
        <strain evidence="3">KCTC 42255</strain>
    </source>
</reference>
<keyword evidence="1" id="KW-0732">Signal</keyword>
<comment type="caution">
    <text evidence="2">The sequence shown here is derived from an EMBL/GenBank/DDBJ whole genome shotgun (WGS) entry which is preliminary data.</text>
</comment>
<organism evidence="2 3">
    <name type="scientific">Mesonia sediminis</name>
    <dbReference type="NCBI Taxonomy" id="1703946"/>
    <lineage>
        <taxon>Bacteria</taxon>
        <taxon>Pseudomonadati</taxon>
        <taxon>Bacteroidota</taxon>
        <taxon>Flavobacteriia</taxon>
        <taxon>Flavobacteriales</taxon>
        <taxon>Flavobacteriaceae</taxon>
        <taxon>Mesonia</taxon>
    </lineage>
</organism>
<accession>A0ABW5SBF8</accession>
<evidence type="ECO:0000256" key="1">
    <source>
        <dbReference type="SAM" id="SignalP"/>
    </source>
</evidence>
<dbReference type="RefSeq" id="WP_379043604.1">
    <property type="nucleotide sequence ID" value="NZ_JBHULZ010000009.1"/>
</dbReference>
<feature type="chain" id="PRO_5046676569" evidence="1">
    <location>
        <begin position="25"/>
        <end position="152"/>
    </location>
</feature>
<dbReference type="InterPro" id="IPR027396">
    <property type="entry name" value="DsrEFH-like"/>
</dbReference>
<proteinExistence type="predicted"/>
<protein>
    <submittedName>
        <fullName evidence="2">DsrE family protein</fullName>
    </submittedName>
</protein>
<keyword evidence="3" id="KW-1185">Reference proteome</keyword>
<dbReference type="InterPro" id="IPR003787">
    <property type="entry name" value="Sulphur_relay_DsrE/F-like"/>
</dbReference>
<name>A0ABW5SBF8_9FLAO</name>